<evidence type="ECO:0000256" key="6">
    <source>
        <dbReference type="ARBA" id="ARBA00032875"/>
    </source>
</evidence>
<comment type="similarity">
    <text evidence="1">Belongs to the ATP-dependent AMP-binding enzyme family.</text>
</comment>
<dbReference type="PANTHER" id="PTHR43272:SF32">
    <property type="entry name" value="AMP-DEPENDENT SYNTHETASE_LIGASE DOMAIN-CONTAINING PROTEIN"/>
    <property type="match status" value="1"/>
</dbReference>
<evidence type="ECO:0000256" key="2">
    <source>
        <dbReference type="ARBA" id="ARBA00022598"/>
    </source>
</evidence>
<comment type="caution">
    <text evidence="8">The sequence shown here is derived from an EMBL/GenBank/DDBJ whole genome shotgun (WGS) entry which is preliminary data.</text>
</comment>
<dbReference type="Gene3D" id="3.40.50.12780">
    <property type="entry name" value="N-terminal domain of ligase-like"/>
    <property type="match status" value="1"/>
</dbReference>
<accession>A0A3L8PL02</accession>
<dbReference type="AlphaFoldDB" id="A0A3L8PL02"/>
<keyword evidence="3" id="KW-0276">Fatty acid metabolism</keyword>
<dbReference type="OrthoDB" id="9803968at2"/>
<dbReference type="PROSITE" id="PS00455">
    <property type="entry name" value="AMP_BINDING"/>
    <property type="match status" value="1"/>
</dbReference>
<dbReference type="GO" id="GO:0004467">
    <property type="term" value="F:long-chain fatty acid-CoA ligase activity"/>
    <property type="evidence" value="ECO:0007669"/>
    <property type="project" value="UniProtKB-EC"/>
</dbReference>
<evidence type="ECO:0000256" key="5">
    <source>
        <dbReference type="ARBA" id="ARBA00024484"/>
    </source>
</evidence>
<evidence type="ECO:0000313" key="9">
    <source>
        <dbReference type="Proteomes" id="UP000282515"/>
    </source>
</evidence>
<dbReference type="InterPro" id="IPR045851">
    <property type="entry name" value="AMP-bd_C_sf"/>
</dbReference>
<evidence type="ECO:0000313" key="8">
    <source>
        <dbReference type="EMBL" id="RLV56076.1"/>
    </source>
</evidence>
<dbReference type="EMBL" id="RDBF01000005">
    <property type="protein sequence ID" value="RLV56076.1"/>
    <property type="molecule type" value="Genomic_DNA"/>
</dbReference>
<keyword evidence="4" id="KW-0443">Lipid metabolism</keyword>
<keyword evidence="9" id="KW-1185">Reference proteome</keyword>
<evidence type="ECO:0000256" key="1">
    <source>
        <dbReference type="ARBA" id="ARBA00006432"/>
    </source>
</evidence>
<dbReference type="Pfam" id="PF23562">
    <property type="entry name" value="AMP-binding_C_3"/>
    <property type="match status" value="1"/>
</dbReference>
<dbReference type="InterPro" id="IPR020845">
    <property type="entry name" value="AMP-binding_CS"/>
</dbReference>
<dbReference type="Gene3D" id="3.30.300.30">
    <property type="match status" value="1"/>
</dbReference>
<reference evidence="8 9" key="1">
    <citation type="submission" date="2018-10" db="EMBL/GenBank/DDBJ databases">
        <title>Aeromicrobium sp. 9W16Y-2 whole genome shotgun sequence.</title>
        <authorList>
            <person name="Li F."/>
        </authorList>
    </citation>
    <scope>NUCLEOTIDE SEQUENCE [LARGE SCALE GENOMIC DNA]</scope>
    <source>
        <strain evidence="8 9">9W16Y-2</strain>
    </source>
</reference>
<comment type="catalytic activity">
    <reaction evidence="5">
        <text>a long-chain fatty acid + ATP + CoA = a long-chain fatty acyl-CoA + AMP + diphosphate</text>
        <dbReference type="Rhea" id="RHEA:15421"/>
        <dbReference type="ChEBI" id="CHEBI:30616"/>
        <dbReference type="ChEBI" id="CHEBI:33019"/>
        <dbReference type="ChEBI" id="CHEBI:57287"/>
        <dbReference type="ChEBI" id="CHEBI:57560"/>
        <dbReference type="ChEBI" id="CHEBI:83139"/>
        <dbReference type="ChEBI" id="CHEBI:456215"/>
        <dbReference type="EC" id="6.2.1.3"/>
    </reaction>
    <physiologicalReaction direction="left-to-right" evidence="5">
        <dbReference type="Rhea" id="RHEA:15422"/>
    </physiologicalReaction>
</comment>
<feature type="domain" description="AMP-dependent synthetase/ligase" evidence="7">
    <location>
        <begin position="63"/>
        <end position="461"/>
    </location>
</feature>
<proteinExistence type="inferred from homology"/>
<dbReference type="InterPro" id="IPR042099">
    <property type="entry name" value="ANL_N_sf"/>
</dbReference>
<dbReference type="PANTHER" id="PTHR43272">
    <property type="entry name" value="LONG-CHAIN-FATTY-ACID--COA LIGASE"/>
    <property type="match status" value="1"/>
</dbReference>
<gene>
    <name evidence="8" type="ORF">D9V41_08525</name>
</gene>
<dbReference type="CDD" id="cd05907">
    <property type="entry name" value="VL_LC_FACS_like"/>
    <property type="match status" value="1"/>
</dbReference>
<dbReference type="Proteomes" id="UP000282515">
    <property type="component" value="Unassembled WGS sequence"/>
</dbReference>
<organism evidence="8 9">
    <name type="scientific">Aeromicrobium phragmitis</name>
    <dbReference type="NCBI Taxonomy" id="2478914"/>
    <lineage>
        <taxon>Bacteria</taxon>
        <taxon>Bacillati</taxon>
        <taxon>Actinomycetota</taxon>
        <taxon>Actinomycetes</taxon>
        <taxon>Propionibacteriales</taxon>
        <taxon>Nocardioidaceae</taxon>
        <taxon>Aeromicrobium</taxon>
    </lineage>
</organism>
<name>A0A3L8PL02_9ACTN</name>
<keyword evidence="2 8" id="KW-0436">Ligase</keyword>
<evidence type="ECO:0000256" key="4">
    <source>
        <dbReference type="ARBA" id="ARBA00023098"/>
    </source>
</evidence>
<dbReference type="Pfam" id="PF00501">
    <property type="entry name" value="AMP-binding"/>
    <property type="match status" value="1"/>
</dbReference>
<sequence length="620" mass="67485">MSLSVRAIGPSFVDVQDRRSRSRHSLATATVLSRSTGVGWWAVSTPATTRDLGNLSLDLLDRLRTAPDAVALRRRVDGSWQDVTVREFHAQVVAAAKGLIAEGVEAGGRVALLAKTRYEWTVLDYAIWWAGAITVPIYETSSAAQIAWILSDSGATHVFVETDEHRERVEQSREDAPQVEQVRLLDDVLTTLADAGADVTDELVDQRLATLTPDSIATLIYTSGTTGRPKGCELTHGNFRAELGGALSSLPQMFAQPGASTLLFLPLAHVFARIIQIGAIRAGAVLGHTADIPDLVEHLGEFEPTFILAVPRVFEKVFNSASSKAYAEGKGKIFDRAAQTAIAYSRATEDGARAGLWLRARHALFDKLVYRKLRDALGGRAEYAISGGAPLGARLGHFYRGIGVTVLEGYGLTESTAALAVNRVDRQRMGTVGVPFPDTEVKVADDGELLFRGPQVFRGYWRNPEATAAVLEADGWFHTGDVGEIDEDGFIKITGRKKEIIVTAGGKNVSPSILEDRVRAHPYVSQCLVVGDGKPFIAALVTIDREHWTGDLDDPALDEAVQAAVDEANAQVSRAESIRKFIVLDEDWTEENGYLTPSFKVKRHAVLRDLHDTVEALYVR</sequence>
<dbReference type="SUPFAM" id="SSF56801">
    <property type="entry name" value="Acetyl-CoA synthetase-like"/>
    <property type="match status" value="1"/>
</dbReference>
<dbReference type="GO" id="GO:0016020">
    <property type="term" value="C:membrane"/>
    <property type="evidence" value="ECO:0007669"/>
    <property type="project" value="TreeGrafter"/>
</dbReference>
<evidence type="ECO:0000259" key="7">
    <source>
        <dbReference type="Pfam" id="PF00501"/>
    </source>
</evidence>
<protein>
    <recommendedName>
        <fullName evidence="6">Acyl-CoA synthetase</fullName>
    </recommendedName>
</protein>
<evidence type="ECO:0000256" key="3">
    <source>
        <dbReference type="ARBA" id="ARBA00022832"/>
    </source>
</evidence>
<dbReference type="InterPro" id="IPR000873">
    <property type="entry name" value="AMP-dep_synth/lig_dom"/>
</dbReference>